<proteinExistence type="predicted"/>
<accession>X6LKK9</accession>
<dbReference type="EMBL" id="ASPP01035690">
    <property type="protein sequence ID" value="ETO02473.1"/>
    <property type="molecule type" value="Genomic_DNA"/>
</dbReference>
<keyword evidence="2" id="KW-1185">Reference proteome</keyword>
<dbReference type="AlphaFoldDB" id="X6LKK9"/>
<sequence>NEMDKAISNYTKCVGQYAIFIGYTLKCEKSKLNQFNDIIKKKKIDEMSLLKMSKNNLMDILILKYFSMLAPSMIHSLKFVKNIQFIQLIRMKVSNSTFQKNIYVHYQNQ</sequence>
<reference evidence="1 2" key="1">
    <citation type="journal article" date="2013" name="Curr. Biol.">
        <title>The Genome of the Foraminiferan Reticulomyxa filosa.</title>
        <authorList>
            <person name="Glockner G."/>
            <person name="Hulsmann N."/>
            <person name="Schleicher M."/>
            <person name="Noegel A.A."/>
            <person name="Eichinger L."/>
            <person name="Gallinger C."/>
            <person name="Pawlowski J."/>
            <person name="Sierra R."/>
            <person name="Euteneuer U."/>
            <person name="Pillet L."/>
            <person name="Moustafa A."/>
            <person name="Platzer M."/>
            <person name="Groth M."/>
            <person name="Szafranski K."/>
            <person name="Schliwa M."/>
        </authorList>
    </citation>
    <scope>NUCLEOTIDE SEQUENCE [LARGE SCALE GENOMIC DNA]</scope>
</reference>
<organism evidence="1 2">
    <name type="scientific">Reticulomyxa filosa</name>
    <dbReference type="NCBI Taxonomy" id="46433"/>
    <lineage>
        <taxon>Eukaryota</taxon>
        <taxon>Sar</taxon>
        <taxon>Rhizaria</taxon>
        <taxon>Retaria</taxon>
        <taxon>Foraminifera</taxon>
        <taxon>Monothalamids</taxon>
        <taxon>Reticulomyxidae</taxon>
        <taxon>Reticulomyxa</taxon>
    </lineage>
</organism>
<evidence type="ECO:0000313" key="2">
    <source>
        <dbReference type="Proteomes" id="UP000023152"/>
    </source>
</evidence>
<name>X6LKK9_RETFI</name>
<protein>
    <submittedName>
        <fullName evidence="1">Uncharacterized protein</fullName>
    </submittedName>
</protein>
<gene>
    <name evidence="1" type="ORF">RFI_34958</name>
</gene>
<comment type="caution">
    <text evidence="1">The sequence shown here is derived from an EMBL/GenBank/DDBJ whole genome shotgun (WGS) entry which is preliminary data.</text>
</comment>
<feature type="non-terminal residue" evidence="1">
    <location>
        <position position="1"/>
    </location>
</feature>
<evidence type="ECO:0000313" key="1">
    <source>
        <dbReference type="EMBL" id="ETO02473.1"/>
    </source>
</evidence>
<dbReference type="Proteomes" id="UP000023152">
    <property type="component" value="Unassembled WGS sequence"/>
</dbReference>